<reference evidence="3 4" key="1">
    <citation type="submission" date="2019-12" db="EMBL/GenBank/DDBJ databases">
        <authorList>
            <person name="Huq M.A."/>
        </authorList>
    </citation>
    <scope>NUCLEOTIDE SEQUENCE [LARGE SCALE GENOMIC DNA]</scope>
    <source>
        <strain evidence="3 4">MAH-25</strain>
    </source>
</reference>
<accession>A0A6N8ITS6</accession>
<gene>
    <name evidence="3" type="ORF">GON04_07640</name>
</gene>
<proteinExistence type="predicted"/>
<sequence>MNKLHLTLATVALALGAQVASAQVAGPFEGGQSANALATAPFAGGADRATVSAEGREAARRLNSRSGQQNETERVINSRFAGTLSRDSVRAEASASLRDGGSQVFEGGQAGTITSRAVAPVPSTLASGTPVIVR</sequence>
<protein>
    <recommendedName>
        <fullName evidence="5">DUF4148 domain-containing protein</fullName>
    </recommendedName>
</protein>
<evidence type="ECO:0000313" key="3">
    <source>
        <dbReference type="EMBL" id="MVQ29313.1"/>
    </source>
</evidence>
<name>A0A6N8ITS6_9BURK</name>
<feature type="signal peptide" evidence="2">
    <location>
        <begin position="1"/>
        <end position="22"/>
    </location>
</feature>
<dbReference type="AlphaFoldDB" id="A0A6N8ITS6"/>
<dbReference type="RefSeq" id="WP_157397327.1">
    <property type="nucleotide sequence ID" value="NZ_WSEL01000003.1"/>
</dbReference>
<feature type="region of interest" description="Disordered" evidence="1">
    <location>
        <begin position="48"/>
        <end position="79"/>
    </location>
</feature>
<organism evidence="3 4">
    <name type="scientific">Ramlibacter pinisoli</name>
    <dbReference type="NCBI Taxonomy" id="2682844"/>
    <lineage>
        <taxon>Bacteria</taxon>
        <taxon>Pseudomonadati</taxon>
        <taxon>Pseudomonadota</taxon>
        <taxon>Betaproteobacteria</taxon>
        <taxon>Burkholderiales</taxon>
        <taxon>Comamonadaceae</taxon>
        <taxon>Ramlibacter</taxon>
    </lineage>
</organism>
<feature type="chain" id="PRO_5026691617" description="DUF4148 domain-containing protein" evidence="2">
    <location>
        <begin position="23"/>
        <end position="134"/>
    </location>
</feature>
<evidence type="ECO:0008006" key="5">
    <source>
        <dbReference type="Google" id="ProtNLM"/>
    </source>
</evidence>
<keyword evidence="4" id="KW-1185">Reference proteome</keyword>
<dbReference type="Proteomes" id="UP000469385">
    <property type="component" value="Unassembled WGS sequence"/>
</dbReference>
<evidence type="ECO:0000256" key="1">
    <source>
        <dbReference type="SAM" id="MobiDB-lite"/>
    </source>
</evidence>
<evidence type="ECO:0000256" key="2">
    <source>
        <dbReference type="SAM" id="SignalP"/>
    </source>
</evidence>
<dbReference type="EMBL" id="WSEL01000003">
    <property type="protein sequence ID" value="MVQ29313.1"/>
    <property type="molecule type" value="Genomic_DNA"/>
</dbReference>
<keyword evidence="2" id="KW-0732">Signal</keyword>
<comment type="caution">
    <text evidence="3">The sequence shown here is derived from an EMBL/GenBank/DDBJ whole genome shotgun (WGS) entry which is preliminary data.</text>
</comment>
<evidence type="ECO:0000313" key="4">
    <source>
        <dbReference type="Proteomes" id="UP000469385"/>
    </source>
</evidence>